<evidence type="ECO:0000313" key="3">
    <source>
        <dbReference type="EMBL" id="NZA25096.1"/>
    </source>
</evidence>
<keyword evidence="4" id="KW-1185">Reference proteome</keyword>
<dbReference type="GO" id="GO:0016491">
    <property type="term" value="F:oxidoreductase activity"/>
    <property type="evidence" value="ECO:0007669"/>
    <property type="project" value="UniProtKB-KW"/>
</dbReference>
<dbReference type="Gene3D" id="1.10.10.1100">
    <property type="entry name" value="BFD-like [2Fe-2S]-binding domain"/>
    <property type="match status" value="1"/>
</dbReference>
<dbReference type="Proteomes" id="UP000578091">
    <property type="component" value="Unassembled WGS sequence"/>
</dbReference>
<dbReference type="InterPro" id="IPR041854">
    <property type="entry name" value="BFD-like_2Fe2S-bd_dom_sf"/>
</dbReference>
<sequence length="434" mass="44219">MAEPRLRCDVAVVGAGPAGLAAARAAAALGAAVLVLDAQPAVGGQVWREDALHGLPARAASARSALQALGVRVLTQAEVVGCAGNRLFVHAAQAAVAIDYDALVLATGARELLLPFPGWTLPGVTGAGGAQALAKQGWPLRGLRAVVAGSGPLLLASAATLRRHGARVVSIHEQAPAAAVSGFALGLWRWPGKAAQALQLRAGLWRSRYLAGSHVLRALGDERLEAVEVRCGARSRTIACDLLACGYGLVPNVELAQALGCALDGAPHPQVRVDGLQRSSVDGVFAAGEACGVGGVDCAALEGRIAGLAAAGDAAGAGALSPRRERARRFAASLQRHFALHDGLRRLAAPDTLVCRCEDVPLAALDGCAGAREARLAARCGMGACQGRICGTALAEMGRFPRDGLRSPIFPVPLEVLARFGDAPPPDPPIGVTT</sequence>
<dbReference type="InterPro" id="IPR051691">
    <property type="entry name" value="Metab_Enz_Cyan_OpOx_G3PDH"/>
</dbReference>
<dbReference type="AlphaFoldDB" id="A0A853J7I1"/>
<dbReference type="PANTHER" id="PTHR42949">
    <property type="entry name" value="ANAEROBIC GLYCEROL-3-PHOSPHATE DEHYDROGENASE SUBUNIT B"/>
    <property type="match status" value="1"/>
</dbReference>
<feature type="domain" description="FAD/NAD(P)-binding" evidence="2">
    <location>
        <begin position="9"/>
        <end position="292"/>
    </location>
</feature>
<accession>A0A853J7I1</accession>
<dbReference type="InterPro" id="IPR036188">
    <property type="entry name" value="FAD/NAD-bd_sf"/>
</dbReference>
<dbReference type="PIRSF" id="PIRSF037495">
    <property type="entry name" value="Opine_OX_OoxA/HcnB"/>
    <property type="match status" value="1"/>
</dbReference>
<dbReference type="PANTHER" id="PTHR42949:SF3">
    <property type="entry name" value="ANAEROBIC GLYCEROL-3-PHOSPHATE DEHYDROGENASE SUBUNIT B"/>
    <property type="match status" value="1"/>
</dbReference>
<dbReference type="InterPro" id="IPR017224">
    <property type="entry name" value="Opine_Oxase_asu/HCN_bsu"/>
</dbReference>
<evidence type="ECO:0000313" key="4">
    <source>
        <dbReference type="Proteomes" id="UP000578091"/>
    </source>
</evidence>
<organism evidence="3 4">
    <name type="scientific">Luteimonas salinisoli</name>
    <dbReference type="NCBI Taxonomy" id="2752307"/>
    <lineage>
        <taxon>Bacteria</taxon>
        <taxon>Pseudomonadati</taxon>
        <taxon>Pseudomonadota</taxon>
        <taxon>Gammaproteobacteria</taxon>
        <taxon>Lysobacterales</taxon>
        <taxon>Lysobacteraceae</taxon>
        <taxon>Luteimonas</taxon>
    </lineage>
</organism>
<comment type="caution">
    <text evidence="3">The sequence shown here is derived from an EMBL/GenBank/DDBJ whole genome shotgun (WGS) entry which is preliminary data.</text>
</comment>
<proteinExistence type="predicted"/>
<dbReference type="SUPFAM" id="SSF51905">
    <property type="entry name" value="FAD/NAD(P)-binding domain"/>
    <property type="match status" value="1"/>
</dbReference>
<dbReference type="Gene3D" id="3.50.50.60">
    <property type="entry name" value="FAD/NAD(P)-binding domain"/>
    <property type="match status" value="3"/>
</dbReference>
<dbReference type="InterPro" id="IPR023753">
    <property type="entry name" value="FAD/NAD-binding_dom"/>
</dbReference>
<dbReference type="Pfam" id="PF07992">
    <property type="entry name" value="Pyr_redox_2"/>
    <property type="match status" value="1"/>
</dbReference>
<protein>
    <submittedName>
        <fullName evidence="3">NAD(P)/FAD-dependent oxidoreductase</fullName>
    </submittedName>
</protein>
<name>A0A853J7I1_9GAMM</name>
<keyword evidence="1" id="KW-0560">Oxidoreductase</keyword>
<gene>
    <name evidence="3" type="ORF">H0E84_01740</name>
</gene>
<dbReference type="RefSeq" id="WP_180676900.1">
    <property type="nucleotide sequence ID" value="NZ_JACCKA010000012.1"/>
</dbReference>
<reference evidence="3 4" key="1">
    <citation type="submission" date="2020-07" db="EMBL/GenBank/DDBJ databases">
        <title>Luteimonas sp. SJ-92.</title>
        <authorList>
            <person name="Huang X.-X."/>
            <person name="Xu L."/>
            <person name="Sun J.-Q."/>
        </authorList>
    </citation>
    <scope>NUCLEOTIDE SEQUENCE [LARGE SCALE GENOMIC DNA]</scope>
    <source>
        <strain evidence="3 4">SJ-92</strain>
    </source>
</reference>
<dbReference type="EMBL" id="JACCKA010000012">
    <property type="protein sequence ID" value="NZA25096.1"/>
    <property type="molecule type" value="Genomic_DNA"/>
</dbReference>
<dbReference type="PRINTS" id="PR00368">
    <property type="entry name" value="FADPNR"/>
</dbReference>
<dbReference type="PRINTS" id="PR00469">
    <property type="entry name" value="PNDRDTASEII"/>
</dbReference>
<evidence type="ECO:0000259" key="2">
    <source>
        <dbReference type="Pfam" id="PF07992"/>
    </source>
</evidence>
<evidence type="ECO:0000256" key="1">
    <source>
        <dbReference type="ARBA" id="ARBA00023002"/>
    </source>
</evidence>